<dbReference type="PATRIC" id="fig|1183438.3.peg.3682"/>
<proteinExistence type="inferred from homology"/>
<dbReference type="Pfam" id="PF02321">
    <property type="entry name" value="OEP"/>
    <property type="match status" value="2"/>
</dbReference>
<evidence type="ECO:0000313" key="4">
    <source>
        <dbReference type="EMBL" id="AGY59992.1"/>
    </source>
</evidence>
<evidence type="ECO:0000313" key="5">
    <source>
        <dbReference type="Proteomes" id="UP000017396"/>
    </source>
</evidence>
<dbReference type="KEGG" id="glj:GKIL_3746"/>
<evidence type="ECO:0000256" key="3">
    <source>
        <dbReference type="SAM" id="SignalP"/>
    </source>
</evidence>
<feature type="signal peptide" evidence="3">
    <location>
        <begin position="1"/>
        <end position="21"/>
    </location>
</feature>
<dbReference type="InterPro" id="IPR010131">
    <property type="entry name" value="MdtP/NodT-like"/>
</dbReference>
<dbReference type="EMBL" id="CP003587">
    <property type="protein sequence ID" value="AGY59992.1"/>
    <property type="molecule type" value="Genomic_DNA"/>
</dbReference>
<feature type="region of interest" description="Disordered" evidence="2">
    <location>
        <begin position="38"/>
        <end position="61"/>
    </location>
</feature>
<dbReference type="InterPro" id="IPR003423">
    <property type="entry name" value="OMP_efflux"/>
</dbReference>
<dbReference type="eggNOG" id="COG1538">
    <property type="taxonomic scope" value="Bacteria"/>
</dbReference>
<protein>
    <submittedName>
        <fullName evidence="4">Outer membrane efflux protein</fullName>
    </submittedName>
</protein>
<evidence type="ECO:0000256" key="2">
    <source>
        <dbReference type="SAM" id="MobiDB-lite"/>
    </source>
</evidence>
<reference evidence="4 5" key="1">
    <citation type="journal article" date="2013" name="PLoS ONE">
        <title>Cultivation and Complete Genome Sequencing of Gloeobacter kilaueensis sp. nov., from a Lava Cave in Kilauea Caldera, Hawai'i.</title>
        <authorList>
            <person name="Saw J.H."/>
            <person name="Schatz M."/>
            <person name="Brown M.V."/>
            <person name="Kunkel D.D."/>
            <person name="Foster J.S."/>
            <person name="Shick H."/>
            <person name="Christensen S."/>
            <person name="Hou S."/>
            <person name="Wan X."/>
            <person name="Donachie S.P."/>
        </authorList>
    </citation>
    <scope>NUCLEOTIDE SEQUENCE [LARGE SCALE GENOMIC DNA]</scope>
    <source>
        <strain evidence="5">JS</strain>
    </source>
</reference>
<comment type="similarity">
    <text evidence="1">Belongs to the outer membrane factor (OMF) (TC 1.B.17) family.</text>
</comment>
<keyword evidence="5" id="KW-1185">Reference proteome</keyword>
<dbReference type="HOGENOM" id="CLU_012817_7_2_3"/>
<dbReference type="PANTHER" id="PTHR30203:SF30">
    <property type="entry name" value="OUTER MEMBRANE PROTEIN-RELATED"/>
    <property type="match status" value="1"/>
</dbReference>
<accession>U5QLY1</accession>
<dbReference type="STRING" id="1183438.GKIL_3746"/>
<dbReference type="PANTHER" id="PTHR30203">
    <property type="entry name" value="OUTER MEMBRANE CATION EFFLUX PROTEIN"/>
    <property type="match status" value="1"/>
</dbReference>
<name>U5QLY1_GLOK1</name>
<dbReference type="OrthoDB" id="501974at2"/>
<feature type="chain" id="PRO_5004664074" evidence="3">
    <location>
        <begin position="22"/>
        <end position="532"/>
    </location>
</feature>
<dbReference type="RefSeq" id="WP_023175308.1">
    <property type="nucleotide sequence ID" value="NC_022600.1"/>
</dbReference>
<dbReference type="Proteomes" id="UP000017396">
    <property type="component" value="Chromosome"/>
</dbReference>
<keyword evidence="3" id="KW-0732">Signal</keyword>
<gene>
    <name evidence="4" type="primary">tolC</name>
    <name evidence="4" type="ORF">GKIL_3746</name>
</gene>
<dbReference type="Gene3D" id="1.20.1600.10">
    <property type="entry name" value="Outer membrane efflux proteins (OEP)"/>
    <property type="match status" value="1"/>
</dbReference>
<sequence>MRIRSLALLVAFSSALTPVYAQTTGSSPADVSRTAAAANTTASDLTPSTASAALDTPIRKPDMPTIPAQPLQLRIQATRPLKLQDAVSLVLDRNPQLLTARYAVDRAEAVKRQAEAALFPTVSLNVNYTYSQSPQSAISRALISGESSSTTGPSTLAQGIQFLNTAGFTPAESSALSSLLFSSSGSGINNAFLSESATITGTAAINWTIFSSGLVGSNILAAEESLKATRLQYETTRQDLINTVIGAYYDLQTADGNVQIGDAAVKSNQASVRDARAQEQAGTGTRFAVLQAEVNLANAVQQKLSADNQREISQRNLARLLNYATPTAVEAVDPIEEAGTWNLGLEETIMRALNQRTELAYQDSLRRSAKATQAAAYASISPQVNVFLNGQFFDNLIDRSVGIFTGYTIGAQIQWNAFDGGAAVAQADQAIATARTAEANFIDTFNTVRYSVESSISSLTTARQQIDTATTAVASAEEALRLARLRFQAGVGTQTDVLIADTSLTQARVNRLTAVISYNRALASIRRSVGIL</sequence>
<dbReference type="AlphaFoldDB" id="U5QLY1"/>
<organism evidence="4 5">
    <name type="scientific">Gloeobacter kilaueensis (strain ATCC BAA-2537 / CCAP 1431/1 / ULC 316 / JS1)</name>
    <dbReference type="NCBI Taxonomy" id="1183438"/>
    <lineage>
        <taxon>Bacteria</taxon>
        <taxon>Bacillati</taxon>
        <taxon>Cyanobacteriota</taxon>
        <taxon>Cyanophyceae</taxon>
        <taxon>Gloeobacterales</taxon>
        <taxon>Gloeobacteraceae</taxon>
        <taxon>Gloeobacter</taxon>
    </lineage>
</organism>
<dbReference type="GO" id="GO:0015562">
    <property type="term" value="F:efflux transmembrane transporter activity"/>
    <property type="evidence" value="ECO:0007669"/>
    <property type="project" value="InterPro"/>
</dbReference>
<evidence type="ECO:0000256" key="1">
    <source>
        <dbReference type="ARBA" id="ARBA00007613"/>
    </source>
</evidence>
<dbReference type="SUPFAM" id="SSF56954">
    <property type="entry name" value="Outer membrane efflux proteins (OEP)"/>
    <property type="match status" value="1"/>
</dbReference>